<evidence type="ECO:0000256" key="1">
    <source>
        <dbReference type="SAM" id="Phobius"/>
    </source>
</evidence>
<keyword evidence="1" id="KW-1133">Transmembrane helix</keyword>
<dbReference type="AlphaFoldDB" id="A0A1N6K0W6"/>
<keyword evidence="1" id="KW-0472">Membrane</keyword>
<evidence type="ECO:0000313" key="2">
    <source>
        <dbReference type="EMBL" id="SIO50113.1"/>
    </source>
</evidence>
<name>A0A1N6K0W6_9BACT</name>
<sequence>MKAFLISLAVIAGIILIGFVLYLFGFIYAYRNFSGPGPQSQETPGLFRYETSGRVERLENAIQQVALSNQYPYTLKKGYRTMSPALTIFHQGNKIKYLFNIEDCQSIEILAQYKNEWDCHSSYLTITEIELNDTTILYDHAEKIDKNKLKVYKEIFEDTFFTSVMSDLEKQPVYNWKLSNSTIHDTAFALVDIYKANDTNDVQTRHVLVKAPREGADSIYRKLRTEQYSDDSTVITEYNTNSYSTYIIQRSIFKNGKLIRQDH</sequence>
<reference evidence="3" key="1">
    <citation type="submission" date="2016-11" db="EMBL/GenBank/DDBJ databases">
        <authorList>
            <person name="Varghese N."/>
            <person name="Submissions S."/>
        </authorList>
    </citation>
    <scope>NUCLEOTIDE SEQUENCE [LARGE SCALE GENOMIC DNA]</scope>
    <source>
        <strain evidence="3">DSM 24787</strain>
    </source>
</reference>
<dbReference type="EMBL" id="FSRA01000002">
    <property type="protein sequence ID" value="SIO50113.1"/>
    <property type="molecule type" value="Genomic_DNA"/>
</dbReference>
<dbReference type="RefSeq" id="WP_074242131.1">
    <property type="nucleotide sequence ID" value="NZ_FSRA01000002.1"/>
</dbReference>
<dbReference type="STRING" id="536979.SAMN04488055_4839"/>
<gene>
    <name evidence="2" type="ORF">SAMN04488055_4839</name>
</gene>
<evidence type="ECO:0000313" key="3">
    <source>
        <dbReference type="Proteomes" id="UP000185003"/>
    </source>
</evidence>
<accession>A0A1N6K0W6</accession>
<proteinExistence type="predicted"/>
<organism evidence="2 3">
    <name type="scientific">Chitinophaga niabensis</name>
    <dbReference type="NCBI Taxonomy" id="536979"/>
    <lineage>
        <taxon>Bacteria</taxon>
        <taxon>Pseudomonadati</taxon>
        <taxon>Bacteroidota</taxon>
        <taxon>Chitinophagia</taxon>
        <taxon>Chitinophagales</taxon>
        <taxon>Chitinophagaceae</taxon>
        <taxon>Chitinophaga</taxon>
    </lineage>
</organism>
<keyword evidence="3" id="KW-1185">Reference proteome</keyword>
<protein>
    <submittedName>
        <fullName evidence="2">Uncharacterized protein</fullName>
    </submittedName>
</protein>
<feature type="transmembrane region" description="Helical" evidence="1">
    <location>
        <begin position="6"/>
        <end position="30"/>
    </location>
</feature>
<keyword evidence="1" id="KW-0812">Transmembrane</keyword>
<dbReference type="Proteomes" id="UP000185003">
    <property type="component" value="Unassembled WGS sequence"/>
</dbReference>